<evidence type="ECO:0008006" key="7">
    <source>
        <dbReference type="Google" id="ProtNLM"/>
    </source>
</evidence>
<sequence>MTNTDATSPLHQPTDDLGKALGILSSLISFDPGAREWLRTRLVDRGLISLKGEKSQTFLQGLITNNLNKLTNEQILNDRTAVYTAFPHPPADYIWPNHPLDDIDATSSNLQFSISHRIKFGRTVVVTRGWLSNSGNLESAPELEPLAQIPEAPLSAYALHVLLHASLPESLSPPYPIFRKGCYVGQELTARTYHTGVIRKRLVPVSIAKMGTWRPLPFQTASRFPTLTWPIAHLPSASKASSSASTPSVHGTCPKTEDDRKAMWTVYLDLLHPGSR</sequence>
<reference evidence="5" key="1">
    <citation type="submission" date="2017-12" db="EMBL/GenBank/DDBJ databases">
        <title>Gene loss provides genomic basis for host adaptation in cereal stripe rust fungi.</title>
        <authorList>
            <person name="Xia C."/>
        </authorList>
    </citation>
    <scope>NUCLEOTIDE SEQUENCE [LARGE SCALE GENOMIC DNA]</scope>
    <source>
        <strain evidence="5">93-210</strain>
    </source>
</reference>
<evidence type="ECO:0000256" key="2">
    <source>
        <dbReference type="ARBA" id="ARBA00022946"/>
    </source>
</evidence>
<evidence type="ECO:0000256" key="4">
    <source>
        <dbReference type="ARBA" id="ARBA00093447"/>
    </source>
</evidence>
<dbReference type="Proteomes" id="UP000239156">
    <property type="component" value="Unassembled WGS sequence"/>
</dbReference>
<dbReference type="InterPro" id="IPR017703">
    <property type="entry name" value="YgfZ/GCV_T_CS"/>
</dbReference>
<dbReference type="PANTHER" id="PTHR22602">
    <property type="entry name" value="TRANSFERASE CAF17, MITOCHONDRIAL-RELATED"/>
    <property type="match status" value="1"/>
</dbReference>
<organism evidence="5 6">
    <name type="scientific">Puccinia striiformis</name>
    <dbReference type="NCBI Taxonomy" id="27350"/>
    <lineage>
        <taxon>Eukaryota</taxon>
        <taxon>Fungi</taxon>
        <taxon>Dikarya</taxon>
        <taxon>Basidiomycota</taxon>
        <taxon>Pucciniomycotina</taxon>
        <taxon>Pucciniomycetes</taxon>
        <taxon>Pucciniales</taxon>
        <taxon>Pucciniaceae</taxon>
        <taxon>Puccinia</taxon>
    </lineage>
</organism>
<dbReference type="VEuPathDB" id="FungiDB:PSHT_13205"/>
<keyword evidence="6" id="KW-1185">Reference proteome</keyword>
<dbReference type="Gene3D" id="2.40.30.160">
    <property type="match status" value="1"/>
</dbReference>
<comment type="subcellular location">
    <subcellularLocation>
        <location evidence="1">Mitochondrion</location>
    </subcellularLocation>
</comment>
<proteinExistence type="inferred from homology"/>
<evidence type="ECO:0000313" key="5">
    <source>
        <dbReference type="EMBL" id="POW09989.1"/>
    </source>
</evidence>
<dbReference type="AlphaFoldDB" id="A0A2S4VKH0"/>
<dbReference type="NCBIfam" id="TIGR03317">
    <property type="entry name" value="ygfZ_signature"/>
    <property type="match status" value="1"/>
</dbReference>
<comment type="similarity">
    <text evidence="4">Belongs to the GcvT family. CAF17/IBA57 subfamily.</text>
</comment>
<name>A0A2S4VKH0_9BASI</name>
<dbReference type="GO" id="GO:0005759">
    <property type="term" value="C:mitochondrial matrix"/>
    <property type="evidence" value="ECO:0007669"/>
    <property type="project" value="TreeGrafter"/>
</dbReference>
<dbReference type="SUPFAM" id="SSF103025">
    <property type="entry name" value="Folate-binding domain"/>
    <property type="match status" value="1"/>
</dbReference>
<comment type="caution">
    <text evidence="5">The sequence shown here is derived from an EMBL/GenBank/DDBJ whole genome shotgun (WGS) entry which is preliminary data.</text>
</comment>
<accession>A0A2S4VKH0</accession>
<keyword evidence="3" id="KW-0496">Mitochondrion</keyword>
<dbReference type="PANTHER" id="PTHR22602:SF0">
    <property type="entry name" value="TRANSFERASE CAF17, MITOCHONDRIAL-RELATED"/>
    <property type="match status" value="1"/>
</dbReference>
<evidence type="ECO:0000256" key="1">
    <source>
        <dbReference type="ARBA" id="ARBA00004173"/>
    </source>
</evidence>
<keyword evidence="2" id="KW-0809">Transit peptide</keyword>
<dbReference type="Gene3D" id="3.30.1360.120">
    <property type="entry name" value="Probable tRNA modification gtpase trme, domain 1"/>
    <property type="match status" value="1"/>
</dbReference>
<protein>
    <recommendedName>
        <fullName evidence="7">Aminomethyltransferase folate-binding domain-containing protein</fullName>
    </recommendedName>
</protein>
<evidence type="ECO:0000313" key="6">
    <source>
        <dbReference type="Proteomes" id="UP000239156"/>
    </source>
</evidence>
<dbReference type="InterPro" id="IPR045179">
    <property type="entry name" value="YgfZ/GcvT"/>
</dbReference>
<dbReference type="GO" id="GO:0016226">
    <property type="term" value="P:iron-sulfur cluster assembly"/>
    <property type="evidence" value="ECO:0007669"/>
    <property type="project" value="TreeGrafter"/>
</dbReference>
<dbReference type="VEuPathDB" id="FungiDB:PSTT_06382"/>
<gene>
    <name evidence="5" type="ORF">PSTT_06382</name>
</gene>
<evidence type="ECO:0000256" key="3">
    <source>
        <dbReference type="ARBA" id="ARBA00023128"/>
    </source>
</evidence>
<dbReference type="InterPro" id="IPR027266">
    <property type="entry name" value="TrmE/GcvT-like"/>
</dbReference>
<dbReference type="EMBL" id="PKSL01000050">
    <property type="protein sequence ID" value="POW09989.1"/>
    <property type="molecule type" value="Genomic_DNA"/>
</dbReference>